<proteinExistence type="predicted"/>
<gene>
    <name evidence="1" type="ORF">JOC58_001072</name>
</gene>
<reference evidence="1 2" key="1">
    <citation type="submission" date="2023-07" db="EMBL/GenBank/DDBJ databases">
        <title>Genomic Encyclopedia of Type Strains, Phase IV (KMG-IV): sequencing the most valuable type-strain genomes for metagenomic binning, comparative biology and taxonomic classification.</title>
        <authorList>
            <person name="Goeker M."/>
        </authorList>
    </citation>
    <scope>NUCLEOTIDE SEQUENCE [LARGE SCALE GENOMIC DNA]</scope>
    <source>
        <strain evidence="1 2">DSM 22170</strain>
    </source>
</reference>
<dbReference type="Proteomes" id="UP001185028">
    <property type="component" value="Unassembled WGS sequence"/>
</dbReference>
<evidence type="ECO:0000313" key="1">
    <source>
        <dbReference type="EMBL" id="MDR6243187.1"/>
    </source>
</evidence>
<accession>A0ABU1IWW5</accession>
<dbReference type="RefSeq" id="WP_188775314.1">
    <property type="nucleotide sequence ID" value="NZ_BMMB01000004.1"/>
</dbReference>
<dbReference type="EMBL" id="JAVDQH010000003">
    <property type="protein sequence ID" value="MDR6243187.1"/>
    <property type="molecule type" value="Genomic_DNA"/>
</dbReference>
<comment type="caution">
    <text evidence="1">The sequence shown here is derived from an EMBL/GenBank/DDBJ whole genome shotgun (WGS) entry which is preliminary data.</text>
</comment>
<name>A0ABU1IWW5_9BACL</name>
<keyword evidence="2" id="KW-1185">Reference proteome</keyword>
<protein>
    <submittedName>
        <fullName evidence="1">Uncharacterized protein</fullName>
    </submittedName>
</protein>
<evidence type="ECO:0000313" key="2">
    <source>
        <dbReference type="Proteomes" id="UP001185028"/>
    </source>
</evidence>
<sequence>MHKSIDKQAASELLLEQIGNSVSLQVKHMGTIFARSTGKLTDVRFDDGLVALEIDRTTIYIAADAYGIVHRGCLPRSFLQLNDKVSRIVCELTPLQQALRGVVGGQVNQ</sequence>
<organism evidence="1 2">
    <name type="scientific">Paenibacillus hunanensis</name>
    <dbReference type="NCBI Taxonomy" id="539262"/>
    <lineage>
        <taxon>Bacteria</taxon>
        <taxon>Bacillati</taxon>
        <taxon>Bacillota</taxon>
        <taxon>Bacilli</taxon>
        <taxon>Bacillales</taxon>
        <taxon>Paenibacillaceae</taxon>
        <taxon>Paenibacillus</taxon>
    </lineage>
</organism>